<reference evidence="1" key="1">
    <citation type="submission" date="2019-04" db="EMBL/GenBank/DDBJ databases">
        <title>Microbes associate with the intestines of laboratory mice.</title>
        <authorList>
            <person name="Navarre W."/>
            <person name="Wong E."/>
            <person name="Huang K."/>
            <person name="Tropini C."/>
            <person name="Ng K."/>
            <person name="Yu B."/>
        </authorList>
    </citation>
    <scope>NUCLEOTIDE SEQUENCE</scope>
    <source>
        <strain evidence="1">NM72_1-8</strain>
    </source>
</reference>
<dbReference type="Proteomes" id="UP000307720">
    <property type="component" value="Unassembled WGS sequence"/>
</dbReference>
<protein>
    <submittedName>
        <fullName evidence="1">ParA family protein</fullName>
    </submittedName>
</protein>
<keyword evidence="2" id="KW-1185">Reference proteome</keyword>
<accession>A0AC61R019</accession>
<comment type="caution">
    <text evidence="1">The sequence shown here is derived from an EMBL/GenBank/DDBJ whole genome shotgun (WGS) entry which is preliminary data.</text>
</comment>
<proteinExistence type="predicted"/>
<gene>
    <name evidence="1" type="ORF">E5357_07275</name>
</gene>
<name>A0AC61R019_9FIRM</name>
<evidence type="ECO:0000313" key="2">
    <source>
        <dbReference type="Proteomes" id="UP000307720"/>
    </source>
</evidence>
<dbReference type="EMBL" id="SRZB01000012">
    <property type="protein sequence ID" value="TGX98902.1"/>
    <property type="molecule type" value="Genomic_DNA"/>
</dbReference>
<sequence length="873" mass="100755">MHLFTWYDVELDLKRNRELWPKSWNRVDVYNNEIVINVDAKNNTESENESALKKIFANCYHDGYVQREFDKSRMDVIYEEGEEEDRMIPVRTPLFRDIYVRNENETKSAQLPIPIIAFHSYKGGVGRTLSLISLAKEISGMYEDKKRLLIIDADVEAPGLTWMLDKEQENAPISYLDLLSLMHFHDINDELAENVAKLMRKSNLVIETERLEIEQYFLPVYRKKEQMMNIFSNTERVIDIQDNKYVITEFLSMLGSALKADLVLVDLRAGITEFSAPFLFDSRVQKYFISSTSLQSIKGTQQVLEEIHEREALGLQKARVLLTMIPPEMEEQTIQRLEDRLAESIEKELDADVMSLRENYLLRVGFDSSLISLGNFEEICSVLRGRKLSDVMRGIAENLFEQEEPEDSSELSIQEIKGTLDRLSAVAESEITAEGNSSSNMLSTTSIREIVKDYKDTIPQIVVLGAKGSGKTYIYKQLAEKKTWEDFVCLVDKHAEKSSQETLIVPLLSTVSVRYINKIVQGCIQYTSDVLKDTDMGFHTVHENYDMLVELLQKGVQPAEWGKIWQRLMAQMIKGNFTNLEELDGYLEEKKKKIVFLVDGLEDLYTDIQDKAQESWKDAVRSLCRNVINILRNLKFGNIGIIIFARKDMVEETIGMNFEQFKNQYSRYELKWTPTEALRLALWIASQANAAFGKNIDILKSTREALEERLELLWGKKLGNRDSREAVSSRWIIGVLSDFTGQLQARDIVRFLKFAADASLEGKLNYRDRYLTPSGIRKAIPECSKGKFKEIKEEMKTIYKILKKFEDMDEENKRLPLTLDKISLTGEEIARLESQGYMAILEKKYYLPEIIRFALGFTYEKGARPKVLSLLAK</sequence>
<organism evidence="1 2">
    <name type="scientific">Hominisplanchenecus murintestinalis</name>
    <dbReference type="NCBI Taxonomy" id="2941517"/>
    <lineage>
        <taxon>Bacteria</taxon>
        <taxon>Bacillati</taxon>
        <taxon>Bacillota</taxon>
        <taxon>Clostridia</taxon>
        <taxon>Lachnospirales</taxon>
        <taxon>Lachnospiraceae</taxon>
        <taxon>Hominisplanchenecus</taxon>
    </lineage>
</organism>
<evidence type="ECO:0000313" key="1">
    <source>
        <dbReference type="EMBL" id="TGX98902.1"/>
    </source>
</evidence>